<evidence type="ECO:0000256" key="3">
    <source>
        <dbReference type="PROSITE-ProRule" id="PRU00339"/>
    </source>
</evidence>
<keyword evidence="2 3" id="KW-0802">TPR repeat</keyword>
<feature type="signal peptide" evidence="4">
    <location>
        <begin position="1"/>
        <end position="23"/>
    </location>
</feature>
<keyword evidence="6" id="KW-1185">Reference proteome</keyword>
<reference evidence="5 6" key="1">
    <citation type="submission" date="2023-09" db="EMBL/GenBank/DDBJ databases">
        <authorList>
            <person name="Rey-Velasco X."/>
        </authorList>
    </citation>
    <scope>NUCLEOTIDE SEQUENCE [LARGE SCALE GENOMIC DNA]</scope>
    <source>
        <strain evidence="5 6">F394</strain>
    </source>
</reference>
<accession>A0ABU3BUY2</accession>
<dbReference type="PROSITE" id="PS51257">
    <property type="entry name" value="PROKAR_LIPOPROTEIN"/>
    <property type="match status" value="1"/>
</dbReference>
<dbReference type="EMBL" id="JAVRHT010000051">
    <property type="protein sequence ID" value="MDT0633099.1"/>
    <property type="molecule type" value="Genomic_DNA"/>
</dbReference>
<protein>
    <submittedName>
        <fullName evidence="5">Tetratricopeptide repeat protein</fullName>
    </submittedName>
</protein>
<keyword evidence="1" id="KW-0677">Repeat</keyword>
<evidence type="ECO:0000256" key="2">
    <source>
        <dbReference type="ARBA" id="ARBA00022803"/>
    </source>
</evidence>
<dbReference type="PANTHER" id="PTHR45586:SF1">
    <property type="entry name" value="LIPOPOLYSACCHARIDE ASSEMBLY PROTEIN B"/>
    <property type="match status" value="1"/>
</dbReference>
<feature type="chain" id="PRO_5045920951" evidence="4">
    <location>
        <begin position="24"/>
        <end position="384"/>
    </location>
</feature>
<dbReference type="PROSITE" id="PS50005">
    <property type="entry name" value="TPR"/>
    <property type="match status" value="3"/>
</dbReference>
<dbReference type="Pfam" id="PF13428">
    <property type="entry name" value="TPR_14"/>
    <property type="match status" value="1"/>
</dbReference>
<dbReference type="PANTHER" id="PTHR45586">
    <property type="entry name" value="TPR REPEAT-CONTAINING PROTEIN PA4667"/>
    <property type="match status" value="1"/>
</dbReference>
<evidence type="ECO:0000256" key="1">
    <source>
        <dbReference type="ARBA" id="ARBA00022737"/>
    </source>
</evidence>
<dbReference type="InterPro" id="IPR011990">
    <property type="entry name" value="TPR-like_helical_dom_sf"/>
</dbReference>
<dbReference type="RefSeq" id="WP_311665656.1">
    <property type="nucleotide sequence ID" value="NZ_JAVRHT010000051.1"/>
</dbReference>
<keyword evidence="4" id="KW-0732">Signal</keyword>
<dbReference type="InterPro" id="IPR019734">
    <property type="entry name" value="TPR_rpt"/>
</dbReference>
<organism evidence="5 6">
    <name type="scientific">Rubrivirga litoralis</name>
    <dbReference type="NCBI Taxonomy" id="3075598"/>
    <lineage>
        <taxon>Bacteria</taxon>
        <taxon>Pseudomonadati</taxon>
        <taxon>Rhodothermota</taxon>
        <taxon>Rhodothermia</taxon>
        <taxon>Rhodothermales</taxon>
        <taxon>Rubricoccaceae</taxon>
        <taxon>Rubrivirga</taxon>
    </lineage>
</organism>
<feature type="repeat" description="TPR" evidence="3">
    <location>
        <begin position="257"/>
        <end position="290"/>
    </location>
</feature>
<dbReference type="InterPro" id="IPR051012">
    <property type="entry name" value="CellSynth/LPSAsmb/PSIAsmb"/>
</dbReference>
<name>A0ABU3BUY2_9BACT</name>
<evidence type="ECO:0000256" key="4">
    <source>
        <dbReference type="SAM" id="SignalP"/>
    </source>
</evidence>
<dbReference type="Pfam" id="PF14559">
    <property type="entry name" value="TPR_19"/>
    <property type="match status" value="2"/>
</dbReference>
<gene>
    <name evidence="5" type="ORF">RM540_15190</name>
</gene>
<evidence type="ECO:0000313" key="6">
    <source>
        <dbReference type="Proteomes" id="UP001267426"/>
    </source>
</evidence>
<dbReference type="Proteomes" id="UP001267426">
    <property type="component" value="Unassembled WGS sequence"/>
</dbReference>
<evidence type="ECO:0000313" key="5">
    <source>
        <dbReference type="EMBL" id="MDT0633099.1"/>
    </source>
</evidence>
<dbReference type="SMART" id="SM00028">
    <property type="entry name" value="TPR"/>
    <property type="match status" value="4"/>
</dbReference>
<sequence>MRSRLSPFLTLLALVAFTAGCTAAGGSTSSSPEVGAAQLAIAQGNFDSAVTSLDAALAANPQDVDALVLLADVRRQQAEAAADPALKLEALQAALDAVRRAQEVAPEDEEVRNAALNLWATSVNAGNDLIRDPDADNVVAAELFEIGTMASPDSVQGYYGMGLARLRGADAANAVDPLRRAAELSPNDPGPAIYYGRALLFSDQAADAVTVLEAASAQFPDDEDIETTLLNAYARSGQTDRAIERYEQSIQALPTDPVVRYNYGALLLQAERFDDAIEQLERATELDGTNVDAFYNLGAAYQNKAAALNEQANTTEDDAESARLTGERDENLEAALPYLQRAREISAGTDNEADACSALFRVYTQLGRISEAEVVSECAGISMN</sequence>
<feature type="repeat" description="TPR" evidence="3">
    <location>
        <begin position="155"/>
        <end position="188"/>
    </location>
</feature>
<proteinExistence type="predicted"/>
<feature type="repeat" description="TPR" evidence="3">
    <location>
        <begin position="223"/>
        <end position="256"/>
    </location>
</feature>
<dbReference type="SUPFAM" id="SSF48452">
    <property type="entry name" value="TPR-like"/>
    <property type="match status" value="1"/>
</dbReference>
<comment type="caution">
    <text evidence="5">The sequence shown here is derived from an EMBL/GenBank/DDBJ whole genome shotgun (WGS) entry which is preliminary data.</text>
</comment>
<dbReference type="Gene3D" id="1.25.40.10">
    <property type="entry name" value="Tetratricopeptide repeat domain"/>
    <property type="match status" value="3"/>
</dbReference>